<dbReference type="InterPro" id="IPR002758">
    <property type="entry name" value="Cation_antiport_E"/>
</dbReference>
<evidence type="ECO:0000256" key="3">
    <source>
        <dbReference type="ARBA" id="ARBA00022475"/>
    </source>
</evidence>
<comment type="subcellular location">
    <subcellularLocation>
        <location evidence="1">Cell membrane</location>
        <topology evidence="1">Multi-pass membrane protein</topology>
    </subcellularLocation>
</comment>
<evidence type="ECO:0000313" key="10">
    <source>
        <dbReference type="Proteomes" id="UP000291469"/>
    </source>
</evidence>
<evidence type="ECO:0000256" key="8">
    <source>
        <dbReference type="SAM" id="Phobius"/>
    </source>
</evidence>
<evidence type="ECO:0000256" key="7">
    <source>
        <dbReference type="SAM" id="MobiDB-lite"/>
    </source>
</evidence>
<keyword evidence="3" id="KW-1003">Cell membrane</keyword>
<comment type="similarity">
    <text evidence="2">Belongs to the CPA3 antiporters (TC 2.A.63) subunit E family.</text>
</comment>
<evidence type="ECO:0000256" key="5">
    <source>
        <dbReference type="ARBA" id="ARBA00022989"/>
    </source>
</evidence>
<gene>
    <name evidence="9" type="ORF">ER308_08080</name>
</gene>
<feature type="compositionally biased region" description="Basic and acidic residues" evidence="7">
    <location>
        <begin position="122"/>
        <end position="138"/>
    </location>
</feature>
<name>A0A411YE84_9ACTN</name>
<reference evidence="9 10" key="1">
    <citation type="submission" date="2019-01" db="EMBL/GenBank/DDBJ databases">
        <title>Egibacter rhizosphaerae EGI 80759T.</title>
        <authorList>
            <person name="Chen D.-D."/>
            <person name="Tian Y."/>
            <person name="Jiao J.-Y."/>
            <person name="Zhang X.-T."/>
            <person name="Zhang Y.-G."/>
            <person name="Zhang Y."/>
            <person name="Xiao M."/>
            <person name="Shu W.-S."/>
            <person name="Li W.-J."/>
        </authorList>
    </citation>
    <scope>NUCLEOTIDE SEQUENCE [LARGE SCALE GENOMIC DNA]</scope>
    <source>
        <strain evidence="9 10">EGI 80759</strain>
    </source>
</reference>
<dbReference type="RefSeq" id="WP_131154508.1">
    <property type="nucleotide sequence ID" value="NZ_CP036402.1"/>
</dbReference>
<dbReference type="Proteomes" id="UP000291469">
    <property type="component" value="Chromosome"/>
</dbReference>
<evidence type="ECO:0000256" key="2">
    <source>
        <dbReference type="ARBA" id="ARBA00006228"/>
    </source>
</evidence>
<dbReference type="GO" id="GO:0005886">
    <property type="term" value="C:plasma membrane"/>
    <property type="evidence" value="ECO:0007669"/>
    <property type="project" value="UniProtKB-SubCell"/>
</dbReference>
<dbReference type="OrthoDB" id="3837866at2"/>
<dbReference type="KEGG" id="erz:ER308_08080"/>
<evidence type="ECO:0000256" key="4">
    <source>
        <dbReference type="ARBA" id="ARBA00022692"/>
    </source>
</evidence>
<evidence type="ECO:0000256" key="1">
    <source>
        <dbReference type="ARBA" id="ARBA00004651"/>
    </source>
</evidence>
<proteinExistence type="inferred from homology"/>
<evidence type="ECO:0000313" key="9">
    <source>
        <dbReference type="EMBL" id="QBI19511.1"/>
    </source>
</evidence>
<keyword evidence="5 8" id="KW-1133">Transmembrane helix</keyword>
<dbReference type="Pfam" id="PF01899">
    <property type="entry name" value="MNHE"/>
    <property type="match status" value="1"/>
</dbReference>
<dbReference type="PANTHER" id="PTHR34584:SF1">
    <property type="entry name" value="NA(+)_H(+) ANTIPORTER SUBUNIT E1"/>
    <property type="match status" value="1"/>
</dbReference>
<dbReference type="PANTHER" id="PTHR34584">
    <property type="entry name" value="NA(+)/H(+) ANTIPORTER SUBUNIT E1"/>
    <property type="match status" value="1"/>
</dbReference>
<keyword evidence="10" id="KW-1185">Reference proteome</keyword>
<keyword evidence="4 8" id="KW-0812">Transmembrane</keyword>
<protein>
    <submittedName>
        <fullName evidence="9">Cation transporter</fullName>
    </submittedName>
</protein>
<sequence>MAIVAILARLPQVVAYVLFFIWELILANARVAWEVLTPRYSMAAGIVRVETACETDTEIMLLANSISMTPGTLSIEVEEDRNVLYVHTLYADPLDDFLEQVWRMERRLLAATRGPSSPARPPEGRVARRTPGDRGEAT</sequence>
<keyword evidence="6 8" id="KW-0472">Membrane</keyword>
<feature type="transmembrane region" description="Helical" evidence="8">
    <location>
        <begin position="13"/>
        <end position="33"/>
    </location>
</feature>
<dbReference type="AlphaFoldDB" id="A0A411YE84"/>
<evidence type="ECO:0000256" key="6">
    <source>
        <dbReference type="ARBA" id="ARBA00023136"/>
    </source>
</evidence>
<organism evidence="9 10">
    <name type="scientific">Egibacter rhizosphaerae</name>
    <dbReference type="NCBI Taxonomy" id="1670831"/>
    <lineage>
        <taxon>Bacteria</taxon>
        <taxon>Bacillati</taxon>
        <taxon>Actinomycetota</taxon>
        <taxon>Nitriliruptoria</taxon>
        <taxon>Egibacterales</taxon>
        <taxon>Egibacteraceae</taxon>
        <taxon>Egibacter</taxon>
    </lineage>
</organism>
<feature type="region of interest" description="Disordered" evidence="7">
    <location>
        <begin position="112"/>
        <end position="138"/>
    </location>
</feature>
<accession>A0A411YE84</accession>
<dbReference type="GO" id="GO:0008324">
    <property type="term" value="F:monoatomic cation transmembrane transporter activity"/>
    <property type="evidence" value="ECO:0007669"/>
    <property type="project" value="InterPro"/>
</dbReference>
<dbReference type="EMBL" id="CP036402">
    <property type="protein sequence ID" value="QBI19511.1"/>
    <property type="molecule type" value="Genomic_DNA"/>
</dbReference>